<organism evidence="3 4">
    <name type="scientific">Catellatospora coxensis</name>
    <dbReference type="NCBI Taxonomy" id="310354"/>
    <lineage>
        <taxon>Bacteria</taxon>
        <taxon>Bacillati</taxon>
        <taxon>Actinomycetota</taxon>
        <taxon>Actinomycetes</taxon>
        <taxon>Micromonosporales</taxon>
        <taxon>Micromonosporaceae</taxon>
        <taxon>Catellatospora</taxon>
    </lineage>
</organism>
<dbReference type="EMBL" id="BONI01000076">
    <property type="protein sequence ID" value="GIG09940.1"/>
    <property type="molecule type" value="Genomic_DNA"/>
</dbReference>
<keyword evidence="2" id="KW-1133">Transmembrane helix</keyword>
<name>A0A8J3L8J5_9ACTN</name>
<keyword evidence="2" id="KW-0812">Transmembrane</keyword>
<dbReference type="Proteomes" id="UP000630887">
    <property type="component" value="Unassembled WGS sequence"/>
</dbReference>
<keyword evidence="4" id="KW-1185">Reference proteome</keyword>
<evidence type="ECO:0000256" key="2">
    <source>
        <dbReference type="SAM" id="Phobius"/>
    </source>
</evidence>
<comment type="caution">
    <text evidence="3">The sequence shown here is derived from an EMBL/GenBank/DDBJ whole genome shotgun (WGS) entry which is preliminary data.</text>
</comment>
<accession>A0A8J3L8J5</accession>
<evidence type="ECO:0000256" key="1">
    <source>
        <dbReference type="SAM" id="MobiDB-lite"/>
    </source>
</evidence>
<dbReference type="AlphaFoldDB" id="A0A8J3L8J5"/>
<reference evidence="3 4" key="1">
    <citation type="submission" date="2021-01" db="EMBL/GenBank/DDBJ databases">
        <title>Whole genome shotgun sequence of Catellatospora coxensis NBRC 107359.</title>
        <authorList>
            <person name="Komaki H."/>
            <person name="Tamura T."/>
        </authorList>
    </citation>
    <scope>NUCLEOTIDE SEQUENCE [LARGE SCALE GENOMIC DNA]</scope>
    <source>
        <strain evidence="3 4">NBRC 107359</strain>
    </source>
</reference>
<feature type="transmembrane region" description="Helical" evidence="2">
    <location>
        <begin position="48"/>
        <end position="67"/>
    </location>
</feature>
<proteinExistence type="predicted"/>
<keyword evidence="2" id="KW-0472">Membrane</keyword>
<dbReference type="RefSeq" id="WP_203697547.1">
    <property type="nucleotide sequence ID" value="NZ_BAAALC010000075.1"/>
</dbReference>
<feature type="region of interest" description="Disordered" evidence="1">
    <location>
        <begin position="68"/>
        <end position="99"/>
    </location>
</feature>
<feature type="compositionally biased region" description="Low complexity" evidence="1">
    <location>
        <begin position="77"/>
        <end position="99"/>
    </location>
</feature>
<evidence type="ECO:0000313" key="4">
    <source>
        <dbReference type="Proteomes" id="UP000630887"/>
    </source>
</evidence>
<evidence type="ECO:0000313" key="3">
    <source>
        <dbReference type="EMBL" id="GIG09940.1"/>
    </source>
</evidence>
<gene>
    <name evidence="3" type="ORF">Cco03nite_66400</name>
</gene>
<sequence>MPEHEHDDVLWSAVDTYRADTDPLIRPTGTAAAYATVRHRKRLRSTGVAASALVAVLAGGVAISALGGSGPTPPSPGGSTSAPPAASPSRTPSPVPVATGGSLHGLAGAVLDLPTRKVLDKNCPAGPTSFRDGKAGTDVWIDSAVETDLDADGRMEQVALIYCRPGEIPLGQVVAFRRDGEGFATLGVVVQVETPLALPPQQTPGTVERITKLAGDSSGEIRVEVGNLETTYSDLSGGPIGLYQWRSYRWNGSAFAQSGGSSSFMADTDVVPLDVVLSSPDLSPAPGGGTQVEVKVRVERVASAQAPVTVLVSVANASGVTVVGEAAGEPRVAGQTCAEGTRQWVRCQADRDHAHAFLTFHLTVPAGMTISELRRDLGDSWIYVRVGDQELERLSAPL</sequence>
<protein>
    <submittedName>
        <fullName evidence="3">Uncharacterized protein</fullName>
    </submittedName>
</protein>